<dbReference type="EMBL" id="BEGY01000162">
    <property type="protein sequence ID" value="GAX85329.1"/>
    <property type="molecule type" value="Genomic_DNA"/>
</dbReference>
<comment type="caution">
    <text evidence="1">The sequence shown here is derived from an EMBL/GenBank/DDBJ whole genome shotgun (WGS) entry which is preliminary data.</text>
</comment>
<protein>
    <submittedName>
        <fullName evidence="1">Uncharacterized protein</fullName>
    </submittedName>
</protein>
<sequence length="99" mass="10734">MILENGELESSVWVSWRKVFISVGAVGTDLFQLSPSCAVSRTSLTRLTPGKWMGTDVIDACLSLIERYEKPLEGGMLFLSARAIGQAAGQRLTKPDSST</sequence>
<gene>
    <name evidence="1" type="ORF">CEUSTIGMA_g12746.t1</name>
</gene>
<evidence type="ECO:0000313" key="2">
    <source>
        <dbReference type="Proteomes" id="UP000232323"/>
    </source>
</evidence>
<name>A0A250XQU8_9CHLO</name>
<evidence type="ECO:0000313" key="1">
    <source>
        <dbReference type="EMBL" id="GAX85329.1"/>
    </source>
</evidence>
<dbReference type="Proteomes" id="UP000232323">
    <property type="component" value="Unassembled WGS sequence"/>
</dbReference>
<accession>A0A250XQU8</accession>
<dbReference type="AlphaFoldDB" id="A0A250XQU8"/>
<reference evidence="1 2" key="1">
    <citation type="submission" date="2017-08" db="EMBL/GenBank/DDBJ databases">
        <title>Acidophilic green algal genome provides insights into adaptation to an acidic environment.</title>
        <authorList>
            <person name="Hirooka S."/>
            <person name="Hirose Y."/>
            <person name="Kanesaki Y."/>
            <person name="Higuchi S."/>
            <person name="Fujiwara T."/>
            <person name="Onuma R."/>
            <person name="Era A."/>
            <person name="Ohbayashi R."/>
            <person name="Uzuka A."/>
            <person name="Nozaki H."/>
            <person name="Yoshikawa H."/>
            <person name="Miyagishima S.Y."/>
        </authorList>
    </citation>
    <scope>NUCLEOTIDE SEQUENCE [LARGE SCALE GENOMIC DNA]</scope>
    <source>
        <strain evidence="1 2">NIES-2499</strain>
    </source>
</reference>
<proteinExistence type="predicted"/>
<organism evidence="1 2">
    <name type="scientific">Chlamydomonas eustigma</name>
    <dbReference type="NCBI Taxonomy" id="1157962"/>
    <lineage>
        <taxon>Eukaryota</taxon>
        <taxon>Viridiplantae</taxon>
        <taxon>Chlorophyta</taxon>
        <taxon>core chlorophytes</taxon>
        <taxon>Chlorophyceae</taxon>
        <taxon>CS clade</taxon>
        <taxon>Chlamydomonadales</taxon>
        <taxon>Chlamydomonadaceae</taxon>
        <taxon>Chlamydomonas</taxon>
    </lineage>
</organism>
<keyword evidence="2" id="KW-1185">Reference proteome</keyword>